<sequence length="185" mass="20293">MAVDLSSIHRLTNLSDINRFSHEVTAKERAVDGELDQLLSKRTDLENRFLLLKAPITENLEVVRADSEQLLGSAKSTAELADHISGKVRRLDLAQTRVNEVLESISLILDRTACINGVQAAMDSEDYEVAARHIFTFMDLEAKLSAGGHDAAAIAGLDAGQAESQRQVGYTQDYTKKPSVKTHDC</sequence>
<gene>
    <name evidence="2" type="ORF">DUNSADRAFT_725</name>
</gene>
<dbReference type="EMBL" id="MU069543">
    <property type="protein sequence ID" value="KAF5839440.1"/>
    <property type="molecule type" value="Genomic_DNA"/>
</dbReference>
<reference evidence="2" key="1">
    <citation type="submission" date="2017-08" db="EMBL/GenBank/DDBJ databases">
        <authorList>
            <person name="Polle J.E."/>
            <person name="Barry K."/>
            <person name="Cushman J."/>
            <person name="Schmutz J."/>
            <person name="Tran D."/>
            <person name="Hathwaick L.T."/>
            <person name="Yim W.C."/>
            <person name="Jenkins J."/>
            <person name="Mckie-Krisberg Z.M."/>
            <person name="Prochnik S."/>
            <person name="Lindquist E."/>
            <person name="Dockter R.B."/>
            <person name="Adam C."/>
            <person name="Molina H."/>
            <person name="Bunkerborg J."/>
            <person name="Jin E."/>
            <person name="Buchheim M."/>
            <person name="Magnuson J."/>
        </authorList>
    </citation>
    <scope>NUCLEOTIDE SEQUENCE</scope>
    <source>
        <strain evidence="2">CCAP 19/18</strain>
    </source>
</reference>
<evidence type="ECO:0000313" key="2">
    <source>
        <dbReference type="EMBL" id="KAF5839440.1"/>
    </source>
</evidence>
<dbReference type="PANTHER" id="PTHR24016:SF0">
    <property type="entry name" value="CONSERVED OLIGOMERIC GOLGI COMPLEX SUBUNIT 4"/>
    <property type="match status" value="1"/>
</dbReference>
<dbReference type="Proteomes" id="UP000815325">
    <property type="component" value="Unassembled WGS sequence"/>
</dbReference>
<dbReference type="InterPro" id="IPR048682">
    <property type="entry name" value="COG4"/>
</dbReference>
<proteinExistence type="predicted"/>
<name>A0ABQ7GXV5_DUNSA</name>
<evidence type="ECO:0000259" key="1">
    <source>
        <dbReference type="Pfam" id="PF20663"/>
    </source>
</evidence>
<dbReference type="PANTHER" id="PTHR24016">
    <property type="entry name" value="CONSERVED OLIGOMERIC GOLGI COMPLEX SUBUNIT 4"/>
    <property type="match status" value="1"/>
</dbReference>
<dbReference type="Pfam" id="PF20663">
    <property type="entry name" value="COG4_N"/>
    <property type="match status" value="1"/>
</dbReference>
<protein>
    <recommendedName>
        <fullName evidence="1">Conserved oligomeric Golgi complex subunit 4 N-terminal domain-containing protein</fullName>
    </recommendedName>
</protein>
<dbReference type="InterPro" id="IPR048680">
    <property type="entry name" value="COG4_N"/>
</dbReference>
<evidence type="ECO:0000313" key="3">
    <source>
        <dbReference type="Proteomes" id="UP000815325"/>
    </source>
</evidence>
<keyword evidence="3" id="KW-1185">Reference proteome</keyword>
<feature type="domain" description="Conserved oligomeric Golgi complex subunit 4 N-terminal" evidence="1">
    <location>
        <begin position="57"/>
        <end position="147"/>
    </location>
</feature>
<organism evidence="2 3">
    <name type="scientific">Dunaliella salina</name>
    <name type="common">Green alga</name>
    <name type="synonym">Protococcus salinus</name>
    <dbReference type="NCBI Taxonomy" id="3046"/>
    <lineage>
        <taxon>Eukaryota</taxon>
        <taxon>Viridiplantae</taxon>
        <taxon>Chlorophyta</taxon>
        <taxon>core chlorophytes</taxon>
        <taxon>Chlorophyceae</taxon>
        <taxon>CS clade</taxon>
        <taxon>Chlamydomonadales</taxon>
        <taxon>Dunaliellaceae</taxon>
        <taxon>Dunaliella</taxon>
    </lineage>
</organism>
<comment type="caution">
    <text evidence="2">The sequence shown here is derived from an EMBL/GenBank/DDBJ whole genome shotgun (WGS) entry which is preliminary data.</text>
</comment>
<accession>A0ABQ7GXV5</accession>